<keyword evidence="3" id="KW-1185">Reference proteome</keyword>
<dbReference type="RefSeq" id="WP_146935801.1">
    <property type="nucleotide sequence ID" value="NZ_BJXW01000008.1"/>
</dbReference>
<reference evidence="2 3" key="1">
    <citation type="submission" date="2019-07" db="EMBL/GenBank/DDBJ databases">
        <title>Whole genome shotgun sequence of Cerasibacillus quisquiliarum NBRC 102429.</title>
        <authorList>
            <person name="Hosoyama A."/>
            <person name="Uohara A."/>
            <person name="Ohji S."/>
            <person name="Ichikawa N."/>
        </authorList>
    </citation>
    <scope>NUCLEOTIDE SEQUENCE [LARGE SCALE GENOMIC DNA]</scope>
    <source>
        <strain evidence="2 3">NBRC 102429</strain>
    </source>
</reference>
<evidence type="ECO:0000313" key="2">
    <source>
        <dbReference type="EMBL" id="GEN30491.1"/>
    </source>
</evidence>
<dbReference type="Pfam" id="PF05193">
    <property type="entry name" value="Peptidase_M16_C"/>
    <property type="match status" value="1"/>
</dbReference>
<dbReference type="EMBL" id="BJXW01000008">
    <property type="protein sequence ID" value="GEN30491.1"/>
    <property type="molecule type" value="Genomic_DNA"/>
</dbReference>
<dbReference type="PANTHER" id="PTHR11851">
    <property type="entry name" value="METALLOPROTEASE"/>
    <property type="match status" value="1"/>
</dbReference>
<dbReference type="PANTHER" id="PTHR11851:SF186">
    <property type="entry name" value="INACTIVE METALLOPROTEASE YMFF-RELATED"/>
    <property type="match status" value="1"/>
</dbReference>
<dbReference type="OrthoDB" id="9762085at2"/>
<dbReference type="AlphaFoldDB" id="A0A511UXG4"/>
<dbReference type="Gene3D" id="3.30.830.10">
    <property type="entry name" value="Metalloenzyme, LuxS/M16 peptidase-like"/>
    <property type="match status" value="2"/>
</dbReference>
<dbReference type="InterPro" id="IPR011249">
    <property type="entry name" value="Metalloenz_LuxS/M16"/>
</dbReference>
<accession>A0A511UXG4</accession>
<name>A0A511UXG4_9BACI</name>
<evidence type="ECO:0000259" key="1">
    <source>
        <dbReference type="Pfam" id="PF05193"/>
    </source>
</evidence>
<dbReference type="NCBIfam" id="NF047422">
    <property type="entry name" value="YfmF_fam"/>
    <property type="match status" value="1"/>
</dbReference>
<comment type="caution">
    <text evidence="2">The sequence shown here is derived from an EMBL/GenBank/DDBJ whole genome shotgun (WGS) entry which is preliminary data.</text>
</comment>
<dbReference type="InterPro" id="IPR050361">
    <property type="entry name" value="MPP/UQCRC_Complex"/>
</dbReference>
<gene>
    <name evidence="2" type="ORF">CQU01_07290</name>
</gene>
<evidence type="ECO:0000313" key="3">
    <source>
        <dbReference type="Proteomes" id="UP000321491"/>
    </source>
</evidence>
<feature type="domain" description="Peptidase M16 C-terminal" evidence="1">
    <location>
        <begin position="184"/>
        <end position="362"/>
    </location>
</feature>
<organism evidence="2 3">
    <name type="scientific">Cerasibacillus quisquiliarum</name>
    <dbReference type="NCBI Taxonomy" id="227865"/>
    <lineage>
        <taxon>Bacteria</taxon>
        <taxon>Bacillati</taxon>
        <taxon>Bacillota</taxon>
        <taxon>Bacilli</taxon>
        <taxon>Bacillales</taxon>
        <taxon>Bacillaceae</taxon>
        <taxon>Cerasibacillus</taxon>
    </lineage>
</organism>
<dbReference type="Proteomes" id="UP000321491">
    <property type="component" value="Unassembled WGS sequence"/>
</dbReference>
<dbReference type="SUPFAM" id="SSF63411">
    <property type="entry name" value="LuxS/MPP-like metallohydrolase"/>
    <property type="match status" value="2"/>
</dbReference>
<sequence>MIQETEYVTNINGYSLHVIPTKKFKTIHLVAKFKAPLDRNDITIRALIPYLLVQGTMNNPSRKVLEEKLDDLYGAILTADSSKKGNEHIISIRLDMANEKYVKSTTFFQDALRLFSDILFNPHIINHAFPKDIFQREKTTLRNRIQSVIDDKMAYANLRLIEEMCADERYRMPAHGFSEDLNRLTSQAVYQYYLEMLMKDRLDIYVLGDVHKDEIVNHFSRLLSRETIIENNCHNHNKTIEDRVITTVKEKTCTEYHDVQQAKLHMGYRTFITYKDELYPALQVFNGLFGAFPSSKLFINVREKNSLAYYAASRIESHKGLLFVFSGIAPEDYLPARTIINEQLQALQEGDFTESDIEKTKNLIMNQLKETFDHPQGIIEMLYQQVVGRTKLSPQKLLESIQQVTKTDVIRVAKSIQLDTVYLLTKEGIETDA</sequence>
<protein>
    <submittedName>
        <fullName evidence="2">Peptidase M16</fullName>
    </submittedName>
</protein>
<proteinExistence type="predicted"/>
<dbReference type="GO" id="GO:0046872">
    <property type="term" value="F:metal ion binding"/>
    <property type="evidence" value="ECO:0007669"/>
    <property type="project" value="InterPro"/>
</dbReference>
<dbReference type="InterPro" id="IPR007863">
    <property type="entry name" value="Peptidase_M16_C"/>
</dbReference>